<dbReference type="PANTHER" id="PTHR43280:SF28">
    <property type="entry name" value="HTH-TYPE TRANSCRIPTIONAL ACTIVATOR RHAS"/>
    <property type="match status" value="1"/>
</dbReference>
<dbReference type="InterPro" id="IPR020449">
    <property type="entry name" value="Tscrpt_reg_AraC-type_HTH"/>
</dbReference>
<comment type="caution">
    <text evidence="5">The sequence shown here is derived from an EMBL/GenBank/DDBJ whole genome shotgun (WGS) entry which is preliminary data.</text>
</comment>
<feature type="domain" description="HTH araC/xylS-type" evidence="4">
    <location>
        <begin position="251"/>
        <end position="348"/>
    </location>
</feature>
<dbReference type="GO" id="GO:0043565">
    <property type="term" value="F:sequence-specific DNA binding"/>
    <property type="evidence" value="ECO:0007669"/>
    <property type="project" value="InterPro"/>
</dbReference>
<dbReference type="SUPFAM" id="SSF51182">
    <property type="entry name" value="RmlC-like cupins"/>
    <property type="match status" value="1"/>
</dbReference>
<dbReference type="InterPro" id="IPR011051">
    <property type="entry name" value="RmlC_Cupin_sf"/>
</dbReference>
<dbReference type="Pfam" id="PF12833">
    <property type="entry name" value="HTH_18"/>
    <property type="match status" value="1"/>
</dbReference>
<dbReference type="InterPro" id="IPR014710">
    <property type="entry name" value="RmlC-like_jellyroll"/>
</dbReference>
<keyword evidence="1" id="KW-0805">Transcription regulation</keyword>
<evidence type="ECO:0000256" key="2">
    <source>
        <dbReference type="ARBA" id="ARBA00023125"/>
    </source>
</evidence>
<proteinExistence type="predicted"/>
<dbReference type="InterPro" id="IPR013096">
    <property type="entry name" value="Cupin_2"/>
</dbReference>
<dbReference type="AlphaFoldDB" id="A0A2T5IEZ4"/>
<dbReference type="PANTHER" id="PTHR43280">
    <property type="entry name" value="ARAC-FAMILY TRANSCRIPTIONAL REGULATOR"/>
    <property type="match status" value="1"/>
</dbReference>
<name>A0A2T5IEZ4_9LACT</name>
<dbReference type="InterPro" id="IPR018060">
    <property type="entry name" value="HTH_AraC"/>
</dbReference>
<keyword evidence="2 5" id="KW-0238">DNA-binding</keyword>
<dbReference type="Gene3D" id="1.10.10.60">
    <property type="entry name" value="Homeodomain-like"/>
    <property type="match status" value="2"/>
</dbReference>
<dbReference type="Proteomes" id="UP000244161">
    <property type="component" value="Unassembled WGS sequence"/>
</dbReference>
<dbReference type="Pfam" id="PF07883">
    <property type="entry name" value="Cupin_2"/>
    <property type="match status" value="1"/>
</dbReference>
<evidence type="ECO:0000256" key="1">
    <source>
        <dbReference type="ARBA" id="ARBA00023015"/>
    </source>
</evidence>
<dbReference type="InterPro" id="IPR009057">
    <property type="entry name" value="Homeodomain-like_sf"/>
</dbReference>
<evidence type="ECO:0000313" key="5">
    <source>
        <dbReference type="EMBL" id="PTQ82408.1"/>
    </source>
</evidence>
<dbReference type="SUPFAM" id="SSF46689">
    <property type="entry name" value="Homeodomain-like"/>
    <property type="match status" value="1"/>
</dbReference>
<evidence type="ECO:0000313" key="6">
    <source>
        <dbReference type="Proteomes" id="UP000244161"/>
    </source>
</evidence>
<evidence type="ECO:0000259" key="4">
    <source>
        <dbReference type="PROSITE" id="PS01124"/>
    </source>
</evidence>
<dbReference type="PROSITE" id="PS01124">
    <property type="entry name" value="HTH_ARAC_FAMILY_2"/>
    <property type="match status" value="1"/>
</dbReference>
<evidence type="ECO:0000256" key="3">
    <source>
        <dbReference type="ARBA" id="ARBA00023163"/>
    </source>
</evidence>
<dbReference type="SMART" id="SM00342">
    <property type="entry name" value="HTH_ARAC"/>
    <property type="match status" value="1"/>
</dbReference>
<protein>
    <submittedName>
        <fullName evidence="5">AraC-like DNA-binding protein</fullName>
    </submittedName>
</protein>
<accession>A0A2T5IEZ4</accession>
<sequence length="354" mass="42331">MELEQLLRQLHEYSKVEEYLMNHREIRNNKRLIQEFVATLNEDEAKEQLVPILPHMGSDTMSHPETFPESYFFYENDPLKVRITQHTRYSTPVMHKHDFYEMFYVYEGEFEQYIDNKTYVMRTGDICLVPPGVYHSLDVNNYSIVLNILIQKDSFQEIFFQNLSGDHIFSNFLISNVYTKKIDSFIIFPTNGDLKVKNMILDMYLETINKQKYYVQVVHSNLLLLLSHLLRHYEDRSIMPKPQRKRDVIDFEIITSIEKNYKDITLEQLSDSIHYSTQHISLRIKQLTGESFTKFLLRKRMTVASDLLKHTNMKIQDIGPDVGYKNQENFIRSFRKFYQTTPSQFRKDHSNFKL</sequence>
<dbReference type="Gene3D" id="2.60.120.10">
    <property type="entry name" value="Jelly Rolls"/>
    <property type="match status" value="1"/>
</dbReference>
<dbReference type="EMBL" id="QAOM01000017">
    <property type="protein sequence ID" value="PTQ82408.1"/>
    <property type="molecule type" value="Genomic_DNA"/>
</dbReference>
<dbReference type="GO" id="GO:0003700">
    <property type="term" value="F:DNA-binding transcription factor activity"/>
    <property type="evidence" value="ECO:0007669"/>
    <property type="project" value="InterPro"/>
</dbReference>
<organism evidence="5 6">
    <name type="scientific">Trichococcus patagoniensis</name>
    <dbReference type="NCBI Taxonomy" id="382641"/>
    <lineage>
        <taxon>Bacteria</taxon>
        <taxon>Bacillati</taxon>
        <taxon>Bacillota</taxon>
        <taxon>Bacilli</taxon>
        <taxon>Lactobacillales</taxon>
        <taxon>Carnobacteriaceae</taxon>
        <taxon>Trichococcus</taxon>
    </lineage>
</organism>
<gene>
    <name evidence="5" type="ORF">C8U37_1177</name>
</gene>
<dbReference type="PRINTS" id="PR00032">
    <property type="entry name" value="HTHARAC"/>
</dbReference>
<reference evidence="5 6" key="1">
    <citation type="submission" date="2018-04" db="EMBL/GenBank/DDBJ databases">
        <title>Genomic Encyclopedia of Archaeal and Bacterial Type Strains, Phase II (KMG-II): from individual species to whole genera.</title>
        <authorList>
            <person name="Goeker M."/>
        </authorList>
    </citation>
    <scope>NUCLEOTIDE SEQUENCE [LARGE SCALE GENOMIC DNA]</scope>
    <source>
        <strain evidence="5 6">DSM 18806</strain>
    </source>
</reference>
<keyword evidence="6" id="KW-1185">Reference proteome</keyword>
<keyword evidence="3" id="KW-0804">Transcription</keyword>